<reference evidence="1 2" key="1">
    <citation type="submission" date="2019-02" db="EMBL/GenBank/DDBJ databases">
        <title>Deep-cultivation of Planctomycetes and their phenomic and genomic characterization uncovers novel biology.</title>
        <authorList>
            <person name="Wiegand S."/>
            <person name="Jogler M."/>
            <person name="Boedeker C."/>
            <person name="Pinto D."/>
            <person name="Vollmers J."/>
            <person name="Rivas-Marin E."/>
            <person name="Kohn T."/>
            <person name="Peeters S.H."/>
            <person name="Heuer A."/>
            <person name="Rast P."/>
            <person name="Oberbeckmann S."/>
            <person name="Bunk B."/>
            <person name="Jeske O."/>
            <person name="Meyerdierks A."/>
            <person name="Storesund J.E."/>
            <person name="Kallscheuer N."/>
            <person name="Luecker S."/>
            <person name="Lage O.M."/>
            <person name="Pohl T."/>
            <person name="Merkel B.J."/>
            <person name="Hornburger P."/>
            <person name="Mueller R.-W."/>
            <person name="Bruemmer F."/>
            <person name="Labrenz M."/>
            <person name="Spormann A.M."/>
            <person name="Op den Camp H."/>
            <person name="Overmann J."/>
            <person name="Amann R."/>
            <person name="Jetten M.S.M."/>
            <person name="Mascher T."/>
            <person name="Medema M.H."/>
            <person name="Devos D.P."/>
            <person name="Kaster A.-K."/>
            <person name="Ovreas L."/>
            <person name="Rohde M."/>
            <person name="Galperin M.Y."/>
            <person name="Jogler C."/>
        </authorList>
    </citation>
    <scope>NUCLEOTIDE SEQUENCE [LARGE SCALE GENOMIC DNA]</scope>
    <source>
        <strain evidence="1 2">Mal4</strain>
    </source>
</reference>
<name>A0A517Z9A1_9PLAN</name>
<organism evidence="1 2">
    <name type="scientific">Maioricimonas rarisocia</name>
    <dbReference type="NCBI Taxonomy" id="2528026"/>
    <lineage>
        <taxon>Bacteria</taxon>
        <taxon>Pseudomonadati</taxon>
        <taxon>Planctomycetota</taxon>
        <taxon>Planctomycetia</taxon>
        <taxon>Planctomycetales</taxon>
        <taxon>Planctomycetaceae</taxon>
        <taxon>Maioricimonas</taxon>
    </lineage>
</organism>
<evidence type="ECO:0000313" key="2">
    <source>
        <dbReference type="Proteomes" id="UP000320496"/>
    </source>
</evidence>
<sequence>MTEHDFDRFLTALTRQLRLKPEQKVAISDELRDHFEERMRGLILEGVPHDEAVRRALEEFGDAVGLARQFTSLSLRPARRWIMRCTLATAVAGAAVLLMLNAFTPQPEGPPLIGQLTADDGPAAETTAAPTDLGMVYVAPATYIPAPLTQPAEFDFVDTQLEDALALIAEQHGLNIILEKPALAEVGIEPDEFITATANGDPLYLLLNRMFDNIHGVTLAWLQEDEVLKVTTAEVARGDDRMVTRTYPVGDLLKTISEEQLLEAIQAGLEGPWMAPHGIGGTLTLIGNVLTVRQSQEMQSQVQALLAGLRTSAPIVAVIEPPEHETILRALDQPTELDFHHIPLADVAETVSDLHEIPVRIDVPALAEVGIEPNQEVSITVSGIRLRSALKILSESADLQGVSVRFIPWNGVLWLTTAEVAEGDDYLLPRIYDLSPFASGPALLEQFMGLLQNETEGPWLDVDGVGGVVVPLGDGRLLVRHTHKAHAEVARLLAAHREALTVGEPVPAPDPDELVTEYYTMDASTAEDLLATIPGLVARGTWFADNTDDVLHGLKPDHPARRRIDSTGRLYKVAAGTRQMHVAAPPTADRKEGPPPPSGEVVVVPQAVLIVTHTRDVQKQVRKLLETIDKQTATFENSSFSGGELGGGFGGGGGGGAGFFSLPTE</sequence>
<keyword evidence="2" id="KW-1185">Reference proteome</keyword>
<dbReference type="RefSeq" id="WP_145370265.1">
    <property type="nucleotide sequence ID" value="NZ_CP036275.1"/>
</dbReference>
<evidence type="ECO:0000313" key="1">
    <source>
        <dbReference type="EMBL" id="QDU39043.1"/>
    </source>
</evidence>
<dbReference type="EMBL" id="CP036275">
    <property type="protein sequence ID" value="QDU39043.1"/>
    <property type="molecule type" value="Genomic_DNA"/>
</dbReference>
<protein>
    <submittedName>
        <fullName evidence="1">Uncharacterized protein</fullName>
    </submittedName>
</protein>
<dbReference type="AlphaFoldDB" id="A0A517Z9A1"/>
<accession>A0A517Z9A1</accession>
<dbReference type="NCBIfam" id="NF038403">
    <property type="entry name" value="perm_prefix_1"/>
    <property type="match status" value="1"/>
</dbReference>
<proteinExistence type="predicted"/>
<dbReference type="OrthoDB" id="291644at2"/>
<dbReference type="KEGG" id="mri:Mal4_33760"/>
<dbReference type="Proteomes" id="UP000320496">
    <property type="component" value="Chromosome"/>
</dbReference>
<gene>
    <name evidence="1" type="ORF">Mal4_33760</name>
</gene>
<dbReference type="InterPro" id="IPR047928">
    <property type="entry name" value="Perm_prefix_1"/>
</dbReference>